<comment type="caution">
    <text evidence="1">The sequence shown here is derived from an EMBL/GenBank/DDBJ whole genome shotgun (WGS) entry which is preliminary data.</text>
</comment>
<keyword evidence="2" id="KW-1185">Reference proteome</keyword>
<protein>
    <submittedName>
        <fullName evidence="1">Uncharacterized protein</fullName>
    </submittedName>
</protein>
<gene>
    <name evidence="1" type="ORF">SKAU_G00297590</name>
</gene>
<dbReference type="Proteomes" id="UP001152622">
    <property type="component" value="Chromosome 12"/>
</dbReference>
<name>A0A9Q1IMZ4_SYNKA</name>
<proteinExistence type="predicted"/>
<accession>A0A9Q1IMZ4</accession>
<evidence type="ECO:0000313" key="1">
    <source>
        <dbReference type="EMBL" id="KAJ8345566.1"/>
    </source>
</evidence>
<evidence type="ECO:0000313" key="2">
    <source>
        <dbReference type="Proteomes" id="UP001152622"/>
    </source>
</evidence>
<reference evidence="1" key="1">
    <citation type="journal article" date="2023" name="Science">
        <title>Genome structures resolve the early diversification of teleost fishes.</title>
        <authorList>
            <person name="Parey E."/>
            <person name="Louis A."/>
            <person name="Montfort J."/>
            <person name="Bouchez O."/>
            <person name="Roques C."/>
            <person name="Iampietro C."/>
            <person name="Lluch J."/>
            <person name="Castinel A."/>
            <person name="Donnadieu C."/>
            <person name="Desvignes T."/>
            <person name="Floi Bucao C."/>
            <person name="Jouanno E."/>
            <person name="Wen M."/>
            <person name="Mejri S."/>
            <person name="Dirks R."/>
            <person name="Jansen H."/>
            <person name="Henkel C."/>
            <person name="Chen W.J."/>
            <person name="Zahm M."/>
            <person name="Cabau C."/>
            <person name="Klopp C."/>
            <person name="Thompson A.W."/>
            <person name="Robinson-Rechavi M."/>
            <person name="Braasch I."/>
            <person name="Lecointre G."/>
            <person name="Bobe J."/>
            <person name="Postlethwait J.H."/>
            <person name="Berthelot C."/>
            <person name="Roest Crollius H."/>
            <person name="Guiguen Y."/>
        </authorList>
    </citation>
    <scope>NUCLEOTIDE SEQUENCE</scope>
    <source>
        <strain evidence="1">WJC10195</strain>
    </source>
</reference>
<organism evidence="1 2">
    <name type="scientific">Synaphobranchus kaupii</name>
    <name type="common">Kaup's arrowtooth eel</name>
    <dbReference type="NCBI Taxonomy" id="118154"/>
    <lineage>
        <taxon>Eukaryota</taxon>
        <taxon>Metazoa</taxon>
        <taxon>Chordata</taxon>
        <taxon>Craniata</taxon>
        <taxon>Vertebrata</taxon>
        <taxon>Euteleostomi</taxon>
        <taxon>Actinopterygii</taxon>
        <taxon>Neopterygii</taxon>
        <taxon>Teleostei</taxon>
        <taxon>Anguilliformes</taxon>
        <taxon>Synaphobranchidae</taxon>
        <taxon>Synaphobranchus</taxon>
    </lineage>
</organism>
<dbReference type="AlphaFoldDB" id="A0A9Q1IMZ4"/>
<sequence>MRAWHLGCFSGVHLHPLDVFLKASAVKEAGAPWFTCTPLPSSLTRHHGPQKNVKAAGCLSAVSWDRITSGKRRIPLDTADEHTHVNHPSIVVVTDVRT</sequence>
<dbReference type="EMBL" id="JAINUF010000012">
    <property type="protein sequence ID" value="KAJ8345566.1"/>
    <property type="molecule type" value="Genomic_DNA"/>
</dbReference>